<keyword evidence="2" id="KW-1185">Reference proteome</keyword>
<dbReference type="Proteomes" id="UP000198636">
    <property type="component" value="Unassembled WGS sequence"/>
</dbReference>
<dbReference type="STRING" id="1120976.SAMN03080606_01525"/>
<dbReference type="AlphaFoldDB" id="A0A1G5FY14"/>
<dbReference type="EMBL" id="FMUS01000008">
    <property type="protein sequence ID" value="SCY43750.1"/>
    <property type="molecule type" value="Genomic_DNA"/>
</dbReference>
<proteinExistence type="predicted"/>
<organism evidence="1 2">
    <name type="scientific">Alkaliphilus peptidifermentans DSM 18978</name>
    <dbReference type="NCBI Taxonomy" id="1120976"/>
    <lineage>
        <taxon>Bacteria</taxon>
        <taxon>Bacillati</taxon>
        <taxon>Bacillota</taxon>
        <taxon>Clostridia</taxon>
        <taxon>Peptostreptococcales</taxon>
        <taxon>Natronincolaceae</taxon>
        <taxon>Alkaliphilus</taxon>
    </lineage>
</organism>
<dbReference type="RefSeq" id="WP_176758909.1">
    <property type="nucleotide sequence ID" value="NZ_FMUS01000008.1"/>
</dbReference>
<sequence>MKIRRPAKIKNPVKGHVDENFFNAMSYELAGEIGAIDNEEMKNNEKLITSKKNKSKRD</sequence>
<protein>
    <submittedName>
        <fullName evidence="1">Uncharacterized protein</fullName>
    </submittedName>
</protein>
<reference evidence="1 2" key="1">
    <citation type="submission" date="2016-10" db="EMBL/GenBank/DDBJ databases">
        <authorList>
            <person name="de Groot N.N."/>
        </authorList>
    </citation>
    <scope>NUCLEOTIDE SEQUENCE [LARGE SCALE GENOMIC DNA]</scope>
    <source>
        <strain evidence="1 2">DSM 18978</strain>
    </source>
</reference>
<name>A0A1G5FY14_9FIRM</name>
<accession>A0A1G5FY14</accession>
<gene>
    <name evidence="1" type="ORF">SAMN03080606_01525</name>
</gene>
<evidence type="ECO:0000313" key="1">
    <source>
        <dbReference type="EMBL" id="SCY43750.1"/>
    </source>
</evidence>
<evidence type="ECO:0000313" key="2">
    <source>
        <dbReference type="Proteomes" id="UP000198636"/>
    </source>
</evidence>